<dbReference type="GO" id="GO:0016887">
    <property type="term" value="F:ATP hydrolysis activity"/>
    <property type="evidence" value="ECO:0007669"/>
    <property type="project" value="EnsemblFungi"/>
</dbReference>
<evidence type="ECO:0000256" key="11">
    <source>
        <dbReference type="ARBA" id="ARBA00023306"/>
    </source>
</evidence>
<keyword evidence="5 13" id="KW-0547">Nucleotide-binding</keyword>
<dbReference type="PANTHER" id="PTHR11630:SF43">
    <property type="entry name" value="DNA REPLICATION LICENSING FACTOR MCM6"/>
    <property type="match status" value="1"/>
</dbReference>
<dbReference type="PROSITE" id="PS00847">
    <property type="entry name" value="MCM_1"/>
    <property type="match status" value="1"/>
</dbReference>
<dbReference type="GO" id="GO:0097373">
    <property type="term" value="C:MCM core complex"/>
    <property type="evidence" value="ECO:0007669"/>
    <property type="project" value="EnsemblFungi"/>
</dbReference>
<dbReference type="GO" id="GO:0003727">
    <property type="term" value="F:single-stranded RNA binding"/>
    <property type="evidence" value="ECO:0007669"/>
    <property type="project" value="EnsemblFungi"/>
</dbReference>
<dbReference type="FunFam" id="2.20.28.10:FF:000003">
    <property type="entry name" value="DNA helicase"/>
    <property type="match status" value="1"/>
</dbReference>
<dbReference type="Proteomes" id="UP000095023">
    <property type="component" value="Unassembled WGS sequence"/>
</dbReference>
<dbReference type="GO" id="GO:0005656">
    <property type="term" value="C:nuclear pre-replicative complex"/>
    <property type="evidence" value="ECO:0007669"/>
    <property type="project" value="EnsemblFungi"/>
</dbReference>
<dbReference type="GO" id="GO:0005737">
    <property type="term" value="C:cytoplasm"/>
    <property type="evidence" value="ECO:0007669"/>
    <property type="project" value="EnsemblFungi"/>
</dbReference>
<comment type="subcellular location">
    <subcellularLocation>
        <location evidence="1 14">Nucleus</location>
    </subcellularLocation>
</comment>
<evidence type="ECO:0000256" key="4">
    <source>
        <dbReference type="ARBA" id="ARBA00022705"/>
    </source>
</evidence>
<dbReference type="FunFam" id="1.20.58.870:FF:000002">
    <property type="entry name" value="DNA helicase"/>
    <property type="match status" value="1"/>
</dbReference>
<dbReference type="GO" id="GO:0003688">
    <property type="term" value="F:DNA replication origin binding"/>
    <property type="evidence" value="ECO:0007669"/>
    <property type="project" value="EnsemblFungi"/>
</dbReference>
<keyword evidence="9 13" id="KW-0238">DNA-binding</keyword>
<evidence type="ECO:0000256" key="1">
    <source>
        <dbReference type="ARBA" id="ARBA00004123"/>
    </source>
</evidence>
<dbReference type="AlphaFoldDB" id="A0A1E4TM52"/>
<comment type="catalytic activity">
    <reaction evidence="14">
        <text>ATP + H2O = ADP + phosphate + H(+)</text>
        <dbReference type="Rhea" id="RHEA:13065"/>
        <dbReference type="ChEBI" id="CHEBI:15377"/>
        <dbReference type="ChEBI" id="CHEBI:15378"/>
        <dbReference type="ChEBI" id="CHEBI:30616"/>
        <dbReference type="ChEBI" id="CHEBI:43474"/>
        <dbReference type="ChEBI" id="CHEBI:456216"/>
        <dbReference type="EC" id="3.6.4.12"/>
    </reaction>
</comment>
<protein>
    <recommendedName>
        <fullName evidence="12 14">DNA replication licensing factor MCM6</fullName>
        <ecNumber evidence="3 14">3.6.4.12</ecNumber>
    </recommendedName>
</protein>
<name>A0A1E4TM52_9ASCO</name>
<keyword evidence="6 14" id="KW-0378">Hydrolase</keyword>
<dbReference type="GO" id="GO:0042555">
    <property type="term" value="C:MCM complex"/>
    <property type="evidence" value="ECO:0007669"/>
    <property type="project" value="UniProtKB-UniRule"/>
</dbReference>
<dbReference type="EMBL" id="KV453841">
    <property type="protein sequence ID" value="ODV92840.1"/>
    <property type="molecule type" value="Genomic_DNA"/>
</dbReference>
<evidence type="ECO:0000256" key="12">
    <source>
        <dbReference type="ARBA" id="ARBA00073495"/>
    </source>
</evidence>
<dbReference type="GO" id="GO:0005524">
    <property type="term" value="F:ATP binding"/>
    <property type="evidence" value="ECO:0007669"/>
    <property type="project" value="UniProtKB-UniRule"/>
</dbReference>
<accession>A0A1E4TM52</accession>
<dbReference type="GO" id="GO:1990518">
    <property type="term" value="F:single-stranded 3'-5' DNA helicase activity"/>
    <property type="evidence" value="ECO:0007669"/>
    <property type="project" value="EnsemblFungi"/>
</dbReference>
<dbReference type="Pfam" id="PF14551">
    <property type="entry name" value="MCM_N"/>
    <property type="match status" value="1"/>
</dbReference>
<dbReference type="InterPro" id="IPR001208">
    <property type="entry name" value="MCM_dom"/>
</dbReference>
<gene>
    <name evidence="17" type="ORF">CANCADRAFT_23657</name>
</gene>
<keyword evidence="18" id="KW-1185">Reference proteome</keyword>
<dbReference type="GO" id="GO:0006270">
    <property type="term" value="P:DNA replication initiation"/>
    <property type="evidence" value="ECO:0007669"/>
    <property type="project" value="UniProtKB-UniRule"/>
</dbReference>
<dbReference type="GO" id="GO:0033679">
    <property type="term" value="F:3'-5' DNA/RNA helicase activity"/>
    <property type="evidence" value="ECO:0007669"/>
    <property type="project" value="EnsemblFungi"/>
</dbReference>
<dbReference type="Pfam" id="PF17207">
    <property type="entry name" value="MCM_OB"/>
    <property type="match status" value="1"/>
</dbReference>
<dbReference type="Gene3D" id="1.20.58.870">
    <property type="match status" value="1"/>
</dbReference>
<keyword evidence="8 13" id="KW-0067">ATP-binding</keyword>
<feature type="compositionally biased region" description="Polar residues" evidence="15">
    <location>
        <begin position="131"/>
        <end position="146"/>
    </location>
</feature>
<dbReference type="Pfam" id="PF17855">
    <property type="entry name" value="MCM_lid"/>
    <property type="match status" value="1"/>
</dbReference>
<dbReference type="InterPro" id="IPR031327">
    <property type="entry name" value="MCM"/>
</dbReference>
<dbReference type="GO" id="GO:0006279">
    <property type="term" value="P:premeiotic DNA replication"/>
    <property type="evidence" value="ECO:0007669"/>
    <property type="project" value="EnsemblFungi"/>
</dbReference>
<feature type="region of interest" description="Disordered" evidence="15">
    <location>
        <begin position="712"/>
        <end position="760"/>
    </location>
</feature>
<evidence type="ECO:0000256" key="6">
    <source>
        <dbReference type="ARBA" id="ARBA00022801"/>
    </source>
</evidence>
<dbReference type="Gene3D" id="3.40.50.300">
    <property type="entry name" value="P-loop containing nucleotide triphosphate hydrolases"/>
    <property type="match status" value="1"/>
</dbReference>
<dbReference type="GO" id="GO:0006267">
    <property type="term" value="P:pre-replicative complex assembly involved in nuclear cell cycle DNA replication"/>
    <property type="evidence" value="ECO:0007669"/>
    <property type="project" value="EnsemblFungi"/>
</dbReference>
<keyword evidence="10" id="KW-0539">Nucleus</keyword>
<dbReference type="GO" id="GO:0009378">
    <property type="term" value="F:four-way junction helicase activity"/>
    <property type="evidence" value="ECO:0007669"/>
    <property type="project" value="EnsemblFungi"/>
</dbReference>
<dbReference type="GO" id="GO:0003697">
    <property type="term" value="F:single-stranded DNA binding"/>
    <property type="evidence" value="ECO:0007669"/>
    <property type="project" value="EnsemblFungi"/>
</dbReference>
<dbReference type="Gene3D" id="2.40.50.140">
    <property type="entry name" value="Nucleic acid-binding proteins"/>
    <property type="match status" value="1"/>
</dbReference>
<proteinExistence type="inferred from homology"/>
<evidence type="ECO:0000256" key="7">
    <source>
        <dbReference type="ARBA" id="ARBA00022806"/>
    </source>
</evidence>
<dbReference type="PRINTS" id="PR01657">
    <property type="entry name" value="MCMFAMILY"/>
</dbReference>
<comment type="function">
    <text evidence="14">Acts as component of the MCM2-7 complex (MCM complex) which is the replicative helicase essential for 'once per cell cycle' DNA replication initiation and elongation in eukaryotic cells. The active ATPase sites in the MCM2-7 ring are formed through the interaction surfaces of two neighboring subunits such that a critical structure of a conserved arginine finger motif is provided in trans relative to the ATP-binding site of the Walker A box of the adjacent subunit. The six ATPase active sites, however, are likely to contribute differentially to the complex helicase activity.</text>
</comment>
<dbReference type="InterPro" id="IPR041562">
    <property type="entry name" value="MCM_lid"/>
</dbReference>
<dbReference type="Pfam" id="PF00493">
    <property type="entry name" value="MCM"/>
    <property type="match status" value="1"/>
</dbReference>
<dbReference type="InterPro" id="IPR018525">
    <property type="entry name" value="MCM_CS"/>
</dbReference>
<evidence type="ECO:0000256" key="14">
    <source>
        <dbReference type="RuleBase" id="RU368064"/>
    </source>
</evidence>
<keyword evidence="11 14" id="KW-0131">Cell cycle</keyword>
<comment type="similarity">
    <text evidence="2 13">Belongs to the MCM family.</text>
</comment>
<feature type="compositionally biased region" description="Acidic residues" evidence="15">
    <location>
        <begin position="712"/>
        <end position="733"/>
    </location>
</feature>
<feature type="domain" description="MCM C-terminal AAA(+) ATPase" evidence="16">
    <location>
        <begin position="395"/>
        <end position="601"/>
    </location>
</feature>
<sequence length="892" mass="99147">MPRIRRLPGTSAIPRVADRLSEQVQRNFEVFLTSFYDEEGKRLLDLQNDVKPLYLQQINSMKALDSSTLYVDFSHIRGNSETESDLAEAIRLHYYRVMPYLERALKRVIRTYEPGFLYMDDNPIINGGADPSQSTAQQSDEATLGSNPGARERHFHIAFLNMDATFGIRQLKTEHIGQLTSVSGTITRTSEVRPELYLATFSCDACHSVISNVEQVFKYTEPSRCINDTCTNQRAWTLNVSESQFIDWQKVRIQENSSQIPTGSMPRSLDVILRGDIVDKCKAGDRCVFTGTLIVIPDVSQLGLPGVKPGAVKEGRGRAGENSSGVTGLKTLGVRDLTYKLGFGACMVQSDVTSSSNKVDLENSEDIELSERDVIESFTDDEISRLRTMKEDREIYKNLVKSIAPTVFGHEIIKKGILLMMMGGIHKVTPEGIHLRGDINVCIVGDPSTSKSQFLKYVCSFLPRSIYTSGKASSAAGLTAAVVKDEETGEFTIEAGALMLADNGVCCIDEFDKMDLSDQVAIHEAMEQQTISIAKAGIQATLNARTSILAAANPVQGRYNRKQSLRANVRLSAPIMSRFDLFFVILDDCNESIDTALASHIVGLHMNKDEAITPKYSTQDLHNYIRYARTLAPVMTKDAKTLLVDLYKKLRSGDSNGMGRGSYRITVRQLESLIRLSEAIARAHLSKEIKPKFVREAYNLLQQSIIHIENEDVVVGDEEDDDDESSASDDDEAGASADEYVPRSRAGSVADSHGRGSDLSLRKKKKAKTVITYEKYSEMLNYMVTRVMENERQGGNGIDKDVLINWYLEQKAASLDTEQAVQEERELAGKVLTRLVRDKVLMSLREDDSLGTNSDSVRETFVMHPNCELFGESATADTDAEEIADEIANESH</sequence>
<dbReference type="Gene3D" id="2.20.28.10">
    <property type="match status" value="1"/>
</dbReference>
<dbReference type="SUPFAM" id="SSF52540">
    <property type="entry name" value="P-loop containing nucleoside triphosphate hydrolases"/>
    <property type="match status" value="1"/>
</dbReference>
<dbReference type="CDD" id="cd17757">
    <property type="entry name" value="MCM6"/>
    <property type="match status" value="1"/>
</dbReference>
<organism evidence="17 18">
    <name type="scientific">Tortispora caseinolytica NRRL Y-17796</name>
    <dbReference type="NCBI Taxonomy" id="767744"/>
    <lineage>
        <taxon>Eukaryota</taxon>
        <taxon>Fungi</taxon>
        <taxon>Dikarya</taxon>
        <taxon>Ascomycota</taxon>
        <taxon>Saccharomycotina</taxon>
        <taxon>Trigonopsidomycetes</taxon>
        <taxon>Trigonopsidales</taxon>
        <taxon>Trigonopsidaceae</taxon>
        <taxon>Tortispora</taxon>
    </lineage>
</organism>
<dbReference type="GO" id="GO:0071162">
    <property type="term" value="C:CMG complex"/>
    <property type="evidence" value="ECO:0007669"/>
    <property type="project" value="EnsemblFungi"/>
</dbReference>
<dbReference type="InterPro" id="IPR041024">
    <property type="entry name" value="Mcm6_C"/>
</dbReference>
<dbReference type="GO" id="GO:0000785">
    <property type="term" value="C:chromatin"/>
    <property type="evidence" value="ECO:0007669"/>
    <property type="project" value="EnsemblFungi"/>
</dbReference>
<dbReference type="PROSITE" id="PS50051">
    <property type="entry name" value="MCM_2"/>
    <property type="match status" value="1"/>
</dbReference>
<evidence type="ECO:0000256" key="3">
    <source>
        <dbReference type="ARBA" id="ARBA00012551"/>
    </source>
</evidence>
<dbReference type="OrthoDB" id="1744952at2759"/>
<keyword evidence="4 14" id="KW-0235">DNA replication</keyword>
<dbReference type="GO" id="GO:1902969">
    <property type="term" value="P:mitotic DNA replication"/>
    <property type="evidence" value="ECO:0007669"/>
    <property type="project" value="EnsemblFungi"/>
</dbReference>
<dbReference type="InterPro" id="IPR012340">
    <property type="entry name" value="NA-bd_OB-fold"/>
</dbReference>
<comment type="subunit">
    <text evidence="14">Component of the MCM2-7 complex.</text>
</comment>
<feature type="compositionally biased region" description="Acidic residues" evidence="15">
    <location>
        <begin position="878"/>
        <end position="892"/>
    </location>
</feature>
<evidence type="ECO:0000259" key="16">
    <source>
        <dbReference type="PROSITE" id="PS50051"/>
    </source>
</evidence>
<feature type="region of interest" description="Disordered" evidence="15">
    <location>
        <begin position="873"/>
        <end position="892"/>
    </location>
</feature>
<dbReference type="FunFam" id="3.40.50.300:FF:000115">
    <property type="entry name" value="DNA helicase"/>
    <property type="match status" value="1"/>
</dbReference>
<evidence type="ECO:0000256" key="9">
    <source>
        <dbReference type="ARBA" id="ARBA00023125"/>
    </source>
</evidence>
<evidence type="ECO:0000256" key="8">
    <source>
        <dbReference type="ARBA" id="ARBA00022840"/>
    </source>
</evidence>
<dbReference type="GO" id="GO:0043596">
    <property type="term" value="C:nuclear replication fork"/>
    <property type="evidence" value="ECO:0007669"/>
    <property type="project" value="EnsemblFungi"/>
</dbReference>
<evidence type="ECO:0000313" key="18">
    <source>
        <dbReference type="Proteomes" id="UP000095023"/>
    </source>
</evidence>
<dbReference type="GO" id="GO:0006271">
    <property type="term" value="P:DNA strand elongation involved in DNA replication"/>
    <property type="evidence" value="ECO:0007669"/>
    <property type="project" value="EnsemblFungi"/>
</dbReference>
<feature type="region of interest" description="Disordered" evidence="15">
    <location>
        <begin position="127"/>
        <end position="147"/>
    </location>
</feature>
<evidence type="ECO:0000256" key="13">
    <source>
        <dbReference type="RuleBase" id="RU004070"/>
    </source>
</evidence>
<dbReference type="SMART" id="SM00350">
    <property type="entry name" value="MCM"/>
    <property type="match status" value="1"/>
</dbReference>
<dbReference type="InterPro" id="IPR027925">
    <property type="entry name" value="MCM_N"/>
</dbReference>
<dbReference type="InterPro" id="IPR008049">
    <property type="entry name" value="MCM6"/>
</dbReference>
<evidence type="ECO:0000256" key="5">
    <source>
        <dbReference type="ARBA" id="ARBA00022741"/>
    </source>
</evidence>
<evidence type="ECO:0000256" key="2">
    <source>
        <dbReference type="ARBA" id="ARBA00008010"/>
    </source>
</evidence>
<dbReference type="Pfam" id="PF18263">
    <property type="entry name" value="WHD_MCM6"/>
    <property type="match status" value="1"/>
</dbReference>
<reference evidence="18" key="1">
    <citation type="submission" date="2016-02" db="EMBL/GenBank/DDBJ databases">
        <title>Comparative genomics of biotechnologically important yeasts.</title>
        <authorList>
            <consortium name="DOE Joint Genome Institute"/>
            <person name="Riley R."/>
            <person name="Haridas S."/>
            <person name="Wolfe K.H."/>
            <person name="Lopes M.R."/>
            <person name="Hittinger C.T."/>
            <person name="Goker M."/>
            <person name="Salamov A."/>
            <person name="Wisecaver J."/>
            <person name="Long T.M."/>
            <person name="Aerts A.L."/>
            <person name="Barry K."/>
            <person name="Choi C."/>
            <person name="Clum A."/>
            <person name="Coughlan A.Y."/>
            <person name="Deshpande S."/>
            <person name="Douglass A.P."/>
            <person name="Hanson S.J."/>
            <person name="Klenk H.-P."/>
            <person name="Labutti K."/>
            <person name="Lapidus A."/>
            <person name="Lindquist E."/>
            <person name="Lipzen A."/>
            <person name="Meier-Kolthoff J.P."/>
            <person name="Ohm R.A."/>
            <person name="Otillar R.P."/>
            <person name="Pangilinan J."/>
            <person name="Peng Y."/>
            <person name="Rokas A."/>
            <person name="Rosa C.A."/>
            <person name="Scheuner C."/>
            <person name="Sibirny A.A."/>
            <person name="Slot J.C."/>
            <person name="Stielow J.B."/>
            <person name="Sun H."/>
            <person name="Kurtzman C.P."/>
            <person name="Blackwell M."/>
            <person name="Jeffries T.W."/>
            <person name="Grigoriev I.V."/>
        </authorList>
    </citation>
    <scope>NUCLEOTIDE SEQUENCE [LARGE SCALE GENOMIC DNA]</scope>
    <source>
        <strain evidence="18">NRRL Y-17796</strain>
    </source>
</reference>
<dbReference type="Gene3D" id="3.30.1640.10">
    <property type="entry name" value="mini-chromosome maintenance (MCM) complex, chain A, domain 1"/>
    <property type="match status" value="1"/>
</dbReference>
<dbReference type="EC" id="3.6.4.12" evidence="3 14"/>
<keyword evidence="7 14" id="KW-0347">Helicase</keyword>
<dbReference type="PANTHER" id="PTHR11630">
    <property type="entry name" value="DNA REPLICATION LICENSING FACTOR MCM FAMILY MEMBER"/>
    <property type="match status" value="1"/>
</dbReference>
<dbReference type="InterPro" id="IPR033762">
    <property type="entry name" value="MCM_OB"/>
</dbReference>
<evidence type="ECO:0000313" key="17">
    <source>
        <dbReference type="EMBL" id="ODV92840.1"/>
    </source>
</evidence>
<dbReference type="PRINTS" id="PR01662">
    <property type="entry name" value="MCMPROTEIN6"/>
</dbReference>
<dbReference type="InterPro" id="IPR027417">
    <property type="entry name" value="P-loop_NTPase"/>
</dbReference>
<evidence type="ECO:0000256" key="15">
    <source>
        <dbReference type="SAM" id="MobiDB-lite"/>
    </source>
</evidence>
<evidence type="ECO:0000256" key="10">
    <source>
        <dbReference type="ARBA" id="ARBA00023242"/>
    </source>
</evidence>
<dbReference type="SUPFAM" id="SSF50249">
    <property type="entry name" value="Nucleic acid-binding proteins"/>
    <property type="match status" value="1"/>
</dbReference>
<dbReference type="GO" id="GO:0000727">
    <property type="term" value="P:double-strand break repair via break-induced replication"/>
    <property type="evidence" value="ECO:0007669"/>
    <property type="project" value="EnsemblFungi"/>
</dbReference>